<evidence type="ECO:0000313" key="2">
    <source>
        <dbReference type="Proteomes" id="UP000243459"/>
    </source>
</evidence>
<organism evidence="1 2">
    <name type="scientific">Asparagus officinalis</name>
    <name type="common">Garden asparagus</name>
    <dbReference type="NCBI Taxonomy" id="4686"/>
    <lineage>
        <taxon>Eukaryota</taxon>
        <taxon>Viridiplantae</taxon>
        <taxon>Streptophyta</taxon>
        <taxon>Embryophyta</taxon>
        <taxon>Tracheophyta</taxon>
        <taxon>Spermatophyta</taxon>
        <taxon>Magnoliopsida</taxon>
        <taxon>Liliopsida</taxon>
        <taxon>Asparagales</taxon>
        <taxon>Asparagaceae</taxon>
        <taxon>Asparagoideae</taxon>
        <taxon>Asparagus</taxon>
    </lineage>
</organism>
<evidence type="ECO:0000313" key="1">
    <source>
        <dbReference type="EMBL" id="ONK81679.1"/>
    </source>
</evidence>
<protein>
    <submittedName>
        <fullName evidence="1">Uncharacterized protein</fullName>
    </submittedName>
</protein>
<name>A0A5P1FWK2_ASPOF</name>
<dbReference type="Gramene" id="ONK81679">
    <property type="protein sequence ID" value="ONK81679"/>
    <property type="gene ID" value="A4U43_C01F31770"/>
</dbReference>
<proteinExistence type="predicted"/>
<keyword evidence="2" id="KW-1185">Reference proteome</keyword>
<sequence length="302" mass="34476">MRIAKDQVILPALGEEFSFAQEHSEEESQLNNFRHIIEKVLCTIANSSSSESHSSLLSHTDEIMNSIQRLLENEEAEVLPLVRLHLCPEKQRELLYKSICVMPLKFLERAIPWFVATLTEQETKSFLQNIQMAASSSDSALVTLLSGWASVCHSQEIASSRTFVCLPSKLVACCPFEKKGQIQEDYCRVFSVCPFPLISRAESAYLQMENYRRPLKRCNFLEACANTSESTYNINIQQPSYDKQAQCAPRSGLRRNNLWITLPADKSSHVNLIILLLHHLIRASFWRVQELFHQMGMIKLGL</sequence>
<dbReference type="EMBL" id="CM007381">
    <property type="protein sequence ID" value="ONK81679.1"/>
    <property type="molecule type" value="Genomic_DNA"/>
</dbReference>
<dbReference type="Proteomes" id="UP000243459">
    <property type="component" value="Chromosome 1"/>
</dbReference>
<accession>A0A5P1FWK2</accession>
<dbReference type="AlphaFoldDB" id="A0A5P1FWK2"/>
<gene>
    <name evidence="1" type="ORF">A4U43_C01F31770</name>
</gene>
<reference evidence="2" key="1">
    <citation type="journal article" date="2017" name="Nat. Commun.">
        <title>The asparagus genome sheds light on the origin and evolution of a young Y chromosome.</title>
        <authorList>
            <person name="Harkess A."/>
            <person name="Zhou J."/>
            <person name="Xu C."/>
            <person name="Bowers J.E."/>
            <person name="Van der Hulst R."/>
            <person name="Ayyampalayam S."/>
            <person name="Mercati F."/>
            <person name="Riccardi P."/>
            <person name="McKain M.R."/>
            <person name="Kakrana A."/>
            <person name="Tang H."/>
            <person name="Ray J."/>
            <person name="Groenendijk J."/>
            <person name="Arikit S."/>
            <person name="Mathioni S.M."/>
            <person name="Nakano M."/>
            <person name="Shan H."/>
            <person name="Telgmann-Rauber A."/>
            <person name="Kanno A."/>
            <person name="Yue Z."/>
            <person name="Chen H."/>
            <person name="Li W."/>
            <person name="Chen Y."/>
            <person name="Xu X."/>
            <person name="Zhang Y."/>
            <person name="Luo S."/>
            <person name="Chen H."/>
            <person name="Gao J."/>
            <person name="Mao Z."/>
            <person name="Pires J.C."/>
            <person name="Luo M."/>
            <person name="Kudrna D."/>
            <person name="Wing R.A."/>
            <person name="Meyers B.C."/>
            <person name="Yi K."/>
            <person name="Kong H."/>
            <person name="Lavrijsen P."/>
            <person name="Sunseri F."/>
            <person name="Falavigna A."/>
            <person name="Ye Y."/>
            <person name="Leebens-Mack J.H."/>
            <person name="Chen G."/>
        </authorList>
    </citation>
    <scope>NUCLEOTIDE SEQUENCE [LARGE SCALE GENOMIC DNA]</scope>
    <source>
        <strain evidence="2">cv. DH0086</strain>
    </source>
</reference>